<reference evidence="1" key="1">
    <citation type="journal article" date="2014" name="Front. Microbiol.">
        <title>High frequency of phylogenetically diverse reductive dehalogenase-homologous genes in deep subseafloor sedimentary metagenomes.</title>
        <authorList>
            <person name="Kawai M."/>
            <person name="Futagami T."/>
            <person name="Toyoda A."/>
            <person name="Takaki Y."/>
            <person name="Nishi S."/>
            <person name="Hori S."/>
            <person name="Arai W."/>
            <person name="Tsubouchi T."/>
            <person name="Morono Y."/>
            <person name="Uchiyama I."/>
            <person name="Ito T."/>
            <person name="Fujiyama A."/>
            <person name="Inagaki F."/>
            <person name="Takami H."/>
        </authorList>
    </citation>
    <scope>NUCLEOTIDE SEQUENCE</scope>
    <source>
        <strain evidence="1">Expedition CK06-06</strain>
    </source>
</reference>
<proteinExistence type="predicted"/>
<feature type="non-terminal residue" evidence="1">
    <location>
        <position position="1"/>
    </location>
</feature>
<protein>
    <submittedName>
        <fullName evidence="1">Uncharacterized protein</fullName>
    </submittedName>
</protein>
<sequence length="175" mass="20906">RTHKLYEEEMKKRQEEDERKKDMLMIEDEDVKILNEFEERMEVGGDDIAKIKLFGAIQEQGFEYYRDQVPLGIHSGLVNLEYSGILVVVCVIKESVEQLFWIYYSDDEDFREKLNHTFGLLIRCHPLCDIFKTLIEKNYVATSEFIRKLEKSIEKPEDDNELEESESEFDYLIKF</sequence>
<gene>
    <name evidence="1" type="ORF">S12H4_24062</name>
</gene>
<feature type="non-terminal residue" evidence="1">
    <location>
        <position position="175"/>
    </location>
</feature>
<comment type="caution">
    <text evidence="1">The sequence shown here is derived from an EMBL/GenBank/DDBJ whole genome shotgun (WGS) entry which is preliminary data.</text>
</comment>
<organism evidence="1">
    <name type="scientific">marine sediment metagenome</name>
    <dbReference type="NCBI Taxonomy" id="412755"/>
    <lineage>
        <taxon>unclassified sequences</taxon>
        <taxon>metagenomes</taxon>
        <taxon>ecological metagenomes</taxon>
    </lineage>
</organism>
<accession>X1R213</accession>
<name>X1R213_9ZZZZ</name>
<dbReference type="EMBL" id="BARW01012946">
    <property type="protein sequence ID" value="GAI74578.1"/>
    <property type="molecule type" value="Genomic_DNA"/>
</dbReference>
<evidence type="ECO:0000313" key="1">
    <source>
        <dbReference type="EMBL" id="GAI74578.1"/>
    </source>
</evidence>
<dbReference type="AlphaFoldDB" id="X1R213"/>